<evidence type="ECO:0000313" key="2">
    <source>
        <dbReference type="EMBL" id="PIN66440.1"/>
    </source>
</evidence>
<gene>
    <name evidence="9" type="ORF">CO072_01425</name>
    <name evidence="8" type="ORF">CO124_01600</name>
    <name evidence="4" type="ORF">COS22_01675</name>
    <name evidence="3" type="ORF">COS45_01790</name>
    <name evidence="5" type="ORF">COW47_02430</name>
    <name evidence="2" type="ORF">COW69_02310</name>
    <name evidence="7" type="ORF">COY63_01915</name>
    <name evidence="6" type="ORF">COZ66_01175</name>
</gene>
<evidence type="ECO:0000313" key="7">
    <source>
        <dbReference type="EMBL" id="PIY99745.1"/>
    </source>
</evidence>
<accession>A0A2H9RD05</accession>
<organism evidence="2 12">
    <name type="scientific">Huberarchaeum crystalense</name>
    <dbReference type="NCBI Taxonomy" id="2014257"/>
    <lineage>
        <taxon>Archaea</taxon>
        <taxon>Candidatus Huberarchaeota</taxon>
        <taxon>Candidatus Huberarchaeia</taxon>
        <taxon>Candidatus Huberarchaeales</taxon>
        <taxon>Candidatus Huberarchaeaceae</taxon>
        <taxon>Candidatus Huberarchaeum</taxon>
    </lineage>
</organism>
<evidence type="ECO:0000313" key="5">
    <source>
        <dbReference type="EMBL" id="PIV89528.1"/>
    </source>
</evidence>
<accession>A0A2H9N2N2</accession>
<keyword evidence="1" id="KW-1133">Transmembrane helix</keyword>
<accession>A0A2H9QT17</accession>
<accession>A0A2H9M7A1</accession>
<keyword evidence="1" id="KW-0812">Transmembrane</keyword>
<reference evidence="10 11" key="2">
    <citation type="submission" date="2017-09" db="EMBL/GenBank/DDBJ databases">
        <title>Depth-based differentiation of microbial function through sediment-hosted aquifers and enrichment of novel symbionts in the deep terrestrial subsurface.</title>
        <authorList>
            <person name="Probst A.J."/>
            <person name="Ladd B."/>
            <person name="Jarett J.K."/>
            <person name="Geller-Mcgrath D.E."/>
            <person name="Sieber C.M.K."/>
            <person name="Emerson J.B."/>
            <person name="Anantharaman K."/>
            <person name="Thomas B.C."/>
            <person name="Malmstrom R."/>
            <person name="Stieglmeier M."/>
            <person name="Klingl A."/>
            <person name="Woyke T."/>
            <person name="Ryan C.M."/>
            <person name="Banfield J.F."/>
        </authorList>
    </citation>
    <scope>NUCLEOTIDE SEQUENCE [LARGE SCALE GENOMIC DNA]</scope>
</reference>
<dbReference type="EMBL" id="PFSX01000036">
    <property type="protein sequence ID" value="PJC01380.1"/>
    <property type="molecule type" value="Genomic_DNA"/>
</dbReference>
<evidence type="ECO:0000313" key="3">
    <source>
        <dbReference type="EMBL" id="PIV13640.1"/>
    </source>
</evidence>
<dbReference type="EMBL" id="PFIH01000027">
    <property type="protein sequence ID" value="PIX28117.1"/>
    <property type="molecule type" value="Genomic_DNA"/>
</dbReference>
<proteinExistence type="predicted"/>
<dbReference type="EMBL" id="PCUF01000036">
    <property type="protein sequence ID" value="PIN66440.1"/>
    <property type="molecule type" value="Genomic_DNA"/>
</dbReference>
<feature type="transmembrane region" description="Helical" evidence="1">
    <location>
        <begin position="7"/>
        <end position="28"/>
    </location>
</feature>
<evidence type="ECO:0000256" key="1">
    <source>
        <dbReference type="SAM" id="Phobius"/>
    </source>
</evidence>
<dbReference type="Proteomes" id="UP000228874">
    <property type="component" value="Unassembled WGS sequence"/>
</dbReference>
<evidence type="ECO:0000313" key="12">
    <source>
        <dbReference type="Proteomes" id="UP000229789"/>
    </source>
</evidence>
<dbReference type="EMBL" id="PFUW01000026">
    <property type="protein sequence ID" value="PJB03900.1"/>
    <property type="molecule type" value="Genomic_DNA"/>
</dbReference>
<dbReference type="Proteomes" id="UP000230477">
    <property type="component" value="Unassembled WGS sequence"/>
</dbReference>
<dbReference type="Proteomes" id="UP000231449">
    <property type="component" value="Unassembled WGS sequence"/>
</dbReference>
<feature type="transmembrane region" description="Helical" evidence="1">
    <location>
        <begin position="40"/>
        <end position="62"/>
    </location>
</feature>
<evidence type="ECO:0000313" key="9">
    <source>
        <dbReference type="EMBL" id="PJC01380.1"/>
    </source>
</evidence>
<evidence type="ECO:0000313" key="6">
    <source>
        <dbReference type="EMBL" id="PIX28117.1"/>
    </source>
</evidence>
<accession>A0A2H9M2W5</accession>
<reference evidence="2 12" key="1">
    <citation type="submission" date="2017-09" db="EMBL/GenBank/DDBJ databases">
        <title>Depth-based differentiation of microbial function through sediment-hosted aquifers and enrichment of novel symbionts in the deep terrestrial subsurface.</title>
        <authorList>
            <person name="Probst A.J."/>
            <person name="Ladd B."/>
            <person name="Jarett J.K."/>
            <person name="Geller-Mcgrath D.E."/>
            <person name="Sieber C.M."/>
            <person name="Emerson J.B."/>
            <person name="Anantharaman K."/>
            <person name="Thomas B.C."/>
            <person name="Malmstrom R."/>
            <person name="Stieglmeier M."/>
            <person name="Klingl A."/>
            <person name="Woyke T."/>
            <person name="Ryan C.M."/>
            <person name="Banfield J.F."/>
        </authorList>
    </citation>
    <scope>NUCLEOTIDE SEQUENCE [LARGE SCALE GENOMIC DNA]</scope>
    <source>
        <strain evidence="4">CG02_land_8_20_14_3_00_31_209</strain>
        <strain evidence="3">CG03_land_8_20_14_0_80_31_114</strain>
        <strain evidence="5">CG17_big_fil_post_rev_8_21_14_2_50_31_73</strain>
        <strain evidence="2">CG18_big_fil_WC_8_21_14_2_50_31_19</strain>
        <strain evidence="7">CG_4_10_14_0_8_um_filter_31_133</strain>
        <strain evidence="6">CG_4_8_14_3_um_filter</strain>
        <strain evidence="9">CG_4_9_14_0_8_um_filter_31_21</strain>
        <strain evidence="8">CG_4_9_14_3_um_filter_31_125</strain>
    </source>
</reference>
<accession>A0A2H9P9N2</accession>
<keyword evidence="1" id="KW-0472">Membrane</keyword>
<dbReference type="Proteomes" id="UP000231232">
    <property type="component" value="Unassembled WGS sequence"/>
</dbReference>
<comment type="caution">
    <text evidence="2">The sequence shown here is derived from an EMBL/GenBank/DDBJ whole genome shotgun (WGS) entry which is preliminary data.</text>
</comment>
<dbReference type="Proteomes" id="UP000230713">
    <property type="component" value="Unassembled WGS sequence"/>
</dbReference>
<dbReference type="EMBL" id="PFMG01000047">
    <property type="protein sequence ID" value="PIY99745.1"/>
    <property type="molecule type" value="Genomic_DNA"/>
</dbReference>
<evidence type="ECO:0000313" key="4">
    <source>
        <dbReference type="EMBL" id="PIV46383.1"/>
    </source>
</evidence>
<name>A0A2G9LJT3_HUBC1</name>
<evidence type="ECO:0000313" key="8">
    <source>
        <dbReference type="EMBL" id="PJB03900.1"/>
    </source>
</evidence>
<dbReference type="Proteomes" id="UP000228989">
    <property type="component" value="Unassembled WGS sequence"/>
</dbReference>
<sequence length="76" mass="8500">MADEKNDIVLVLVVLVIIVILLFILINFLNNTAPGFIKFVLYSINGLFTTIINMFGAGLGVLKTIVDIITWPFKQF</sequence>
<dbReference type="EMBL" id="PEUT01000045">
    <property type="protein sequence ID" value="PIV13640.1"/>
    <property type="molecule type" value="Genomic_DNA"/>
</dbReference>
<protein>
    <submittedName>
        <fullName evidence="2">Uncharacterized protein</fullName>
    </submittedName>
</protein>
<accession>A0A2G9LJT3</accession>
<dbReference type="AlphaFoldDB" id="A0A2G9LJT3"/>
<dbReference type="EMBL" id="PETW01000027">
    <property type="protein sequence ID" value="PIV46383.1"/>
    <property type="molecule type" value="Genomic_DNA"/>
</dbReference>
<dbReference type="Proteomes" id="UP000228888">
    <property type="component" value="Unassembled WGS sequence"/>
</dbReference>
<evidence type="ECO:0000313" key="11">
    <source>
        <dbReference type="Proteomes" id="UP000228888"/>
    </source>
</evidence>
<dbReference type="EMBL" id="PFFF01000047">
    <property type="protein sequence ID" value="PIV89528.1"/>
    <property type="molecule type" value="Genomic_DNA"/>
</dbReference>
<dbReference type="Proteomes" id="UP000229789">
    <property type="component" value="Unassembled WGS sequence"/>
</dbReference>
<evidence type="ECO:0000313" key="10">
    <source>
        <dbReference type="Proteomes" id="UP000228874"/>
    </source>
</evidence>
<accession>A0A2H9MM10</accession>